<dbReference type="SUPFAM" id="SSF52317">
    <property type="entry name" value="Class I glutamine amidotransferase-like"/>
    <property type="match status" value="1"/>
</dbReference>
<dbReference type="OrthoDB" id="3992151at2"/>
<dbReference type="CDD" id="cd03137">
    <property type="entry name" value="GATase1_AraC_1"/>
    <property type="match status" value="1"/>
</dbReference>
<proteinExistence type="predicted"/>
<dbReference type="PANTHER" id="PTHR43130:SF3">
    <property type="entry name" value="HTH-TYPE TRANSCRIPTIONAL REGULATOR RV1931C"/>
    <property type="match status" value="1"/>
</dbReference>
<evidence type="ECO:0000259" key="3">
    <source>
        <dbReference type="PROSITE" id="PS01124"/>
    </source>
</evidence>
<organism evidence="4 5">
    <name type="scientific">Mycolicibacterium cosmeticum</name>
    <dbReference type="NCBI Taxonomy" id="258533"/>
    <lineage>
        <taxon>Bacteria</taxon>
        <taxon>Bacillati</taxon>
        <taxon>Actinomycetota</taxon>
        <taxon>Actinomycetes</taxon>
        <taxon>Mycobacteriales</taxon>
        <taxon>Mycobacteriaceae</taxon>
        <taxon>Mycolicibacterium</taxon>
    </lineage>
</organism>
<reference evidence="4" key="2">
    <citation type="submission" date="2014-03" db="EMBL/GenBank/DDBJ databases">
        <authorList>
            <person name="Urmite Genomes"/>
        </authorList>
    </citation>
    <scope>NUCLEOTIDE SEQUENCE</scope>
    <source>
        <strain evidence="4">DSM 44829</strain>
    </source>
</reference>
<keyword evidence="1" id="KW-0805">Transcription regulation</keyword>
<dbReference type="InterPro" id="IPR018060">
    <property type="entry name" value="HTH_AraC"/>
</dbReference>
<reference evidence="4" key="1">
    <citation type="submission" date="2014-03" db="EMBL/GenBank/DDBJ databases">
        <title>Draft Genome Sequence of Mycobacterium cosmeticum DSM 44829.</title>
        <authorList>
            <person name="Croce O."/>
            <person name="Robert C."/>
            <person name="Raoult D."/>
            <person name="Drancourt M."/>
        </authorList>
    </citation>
    <scope>NUCLEOTIDE SEQUENCE [LARGE SCALE GENOMIC DNA]</scope>
    <source>
        <strain evidence="4">DSM 44829</strain>
    </source>
</reference>
<dbReference type="STRING" id="258533.BN977_01962"/>
<dbReference type="GO" id="GO:0043565">
    <property type="term" value="F:sequence-specific DNA binding"/>
    <property type="evidence" value="ECO:0007669"/>
    <property type="project" value="InterPro"/>
</dbReference>
<comment type="caution">
    <text evidence="4">The sequence shown here is derived from an EMBL/GenBank/DDBJ whole genome shotgun (WGS) entry which is preliminary data.</text>
</comment>
<dbReference type="Proteomes" id="UP000028870">
    <property type="component" value="Unassembled WGS sequence"/>
</dbReference>
<dbReference type="PANTHER" id="PTHR43130">
    <property type="entry name" value="ARAC-FAMILY TRANSCRIPTIONAL REGULATOR"/>
    <property type="match status" value="1"/>
</dbReference>
<dbReference type="GO" id="GO:0003700">
    <property type="term" value="F:DNA-binding transcription factor activity"/>
    <property type="evidence" value="ECO:0007669"/>
    <property type="project" value="InterPro"/>
</dbReference>
<dbReference type="InterPro" id="IPR029062">
    <property type="entry name" value="Class_I_gatase-like"/>
</dbReference>
<protein>
    <submittedName>
        <fullName evidence="4">AraC family transcriptional regulator</fullName>
    </submittedName>
</protein>
<gene>
    <name evidence="4" type="ORF">BN977_01962</name>
</gene>
<dbReference type="SUPFAM" id="SSF46689">
    <property type="entry name" value="Homeodomain-like"/>
    <property type="match status" value="1"/>
</dbReference>
<dbReference type="Gene3D" id="3.40.50.880">
    <property type="match status" value="1"/>
</dbReference>
<dbReference type="AlphaFoldDB" id="W9AW88"/>
<keyword evidence="2" id="KW-0804">Transcription</keyword>
<dbReference type="Gene3D" id="1.10.10.60">
    <property type="entry name" value="Homeodomain-like"/>
    <property type="match status" value="1"/>
</dbReference>
<dbReference type="Pfam" id="PF12833">
    <property type="entry name" value="HTH_18"/>
    <property type="match status" value="1"/>
</dbReference>
<feature type="domain" description="HTH araC/xylS-type" evidence="3">
    <location>
        <begin position="200"/>
        <end position="298"/>
    </location>
</feature>
<evidence type="ECO:0000313" key="4">
    <source>
        <dbReference type="EMBL" id="CDO07162.1"/>
    </source>
</evidence>
<dbReference type="Pfam" id="PF01965">
    <property type="entry name" value="DJ-1_PfpI"/>
    <property type="match status" value="1"/>
</dbReference>
<name>W9AW88_MYCCO</name>
<evidence type="ECO:0000256" key="2">
    <source>
        <dbReference type="ARBA" id="ARBA00023163"/>
    </source>
</evidence>
<dbReference type="InterPro" id="IPR002818">
    <property type="entry name" value="DJ-1/PfpI"/>
</dbReference>
<evidence type="ECO:0000256" key="1">
    <source>
        <dbReference type="ARBA" id="ARBA00023015"/>
    </source>
</evidence>
<dbReference type="InterPro" id="IPR052158">
    <property type="entry name" value="INH-QAR"/>
</dbReference>
<evidence type="ECO:0000313" key="5">
    <source>
        <dbReference type="Proteomes" id="UP000028870"/>
    </source>
</evidence>
<accession>W9AW88</accession>
<dbReference type="PROSITE" id="PS01124">
    <property type="entry name" value="HTH_ARAC_FAMILY_2"/>
    <property type="match status" value="1"/>
</dbReference>
<dbReference type="EMBL" id="CCBB010000001">
    <property type="protein sequence ID" value="CDO07162.1"/>
    <property type="molecule type" value="Genomic_DNA"/>
</dbReference>
<dbReference type="eggNOG" id="COG4977">
    <property type="taxonomic scope" value="Bacteria"/>
</dbReference>
<dbReference type="InterPro" id="IPR009057">
    <property type="entry name" value="Homeodomain-like_sf"/>
</dbReference>
<dbReference type="RefSeq" id="WP_036397358.1">
    <property type="nucleotide sequence ID" value="NZ_CCBB010000001.1"/>
</dbReference>
<sequence>MHRVVALVRSVQSTFELGCADEVFGTVRPNVPRRYDFGICAQNPGPVATTAGYVMQVEHGLEALETADTVIVPGWTPIVAPMPTVTRDALLRAHERGARLVSICSGVFALARTGLLDGRSATAHPARREQLRREFPRVTIEDATFVDHGDVATSAGGGAGIDLCLHLVATDFGAEYARLVAESMVLPRYTPTGAGSGDFDALGTWVSARLADPLSVRDMAAVLNVSPRTLARRTAQEFGTSPGEWLLERRLAAARELLTSTDLTVEVIAQRVGLGSAVNVRRHFRRQFGTTPGAFRRSARR</sequence>
<dbReference type="SMART" id="SM00342">
    <property type="entry name" value="HTH_ARAC"/>
    <property type="match status" value="1"/>
</dbReference>
<keyword evidence="5" id="KW-1185">Reference proteome</keyword>